<proteinExistence type="predicted"/>
<gene>
    <name evidence="1" type="ORF">Godav_025485</name>
</gene>
<dbReference type="EMBL" id="JABFAC010248411">
    <property type="protein sequence ID" value="MBA0637420.1"/>
    <property type="molecule type" value="Genomic_DNA"/>
</dbReference>
<comment type="caution">
    <text evidence="1">The sequence shown here is derived from an EMBL/GenBank/DDBJ whole genome shotgun (WGS) entry which is preliminary data.</text>
</comment>
<organism evidence="1 2">
    <name type="scientific">Gossypium davidsonii</name>
    <name type="common">Davidson's cotton</name>
    <name type="synonym">Gossypium klotzschianum subsp. davidsonii</name>
    <dbReference type="NCBI Taxonomy" id="34287"/>
    <lineage>
        <taxon>Eukaryota</taxon>
        <taxon>Viridiplantae</taxon>
        <taxon>Streptophyta</taxon>
        <taxon>Embryophyta</taxon>
        <taxon>Tracheophyta</taxon>
        <taxon>Spermatophyta</taxon>
        <taxon>Magnoliopsida</taxon>
        <taxon>eudicotyledons</taxon>
        <taxon>Gunneridae</taxon>
        <taxon>Pentapetalae</taxon>
        <taxon>rosids</taxon>
        <taxon>malvids</taxon>
        <taxon>Malvales</taxon>
        <taxon>Malvaceae</taxon>
        <taxon>Malvoideae</taxon>
        <taxon>Gossypium</taxon>
    </lineage>
</organism>
<evidence type="ECO:0000313" key="2">
    <source>
        <dbReference type="Proteomes" id="UP000593561"/>
    </source>
</evidence>
<name>A0A7J8TGZ3_GOSDV</name>
<reference evidence="1 2" key="1">
    <citation type="journal article" date="2019" name="Genome Biol. Evol.">
        <title>Insights into the evolution of the New World diploid cottons (Gossypium, subgenus Houzingenia) based on genome sequencing.</title>
        <authorList>
            <person name="Grover C.E."/>
            <person name="Arick M.A. 2nd"/>
            <person name="Thrash A."/>
            <person name="Conover J.L."/>
            <person name="Sanders W.S."/>
            <person name="Peterson D.G."/>
            <person name="Frelichowski J.E."/>
            <person name="Scheffler J.A."/>
            <person name="Scheffler B.E."/>
            <person name="Wendel J.F."/>
        </authorList>
    </citation>
    <scope>NUCLEOTIDE SEQUENCE [LARGE SCALE GENOMIC DNA]</scope>
    <source>
        <strain evidence="1">27</strain>
        <tissue evidence="1">Leaf</tissue>
    </source>
</reference>
<accession>A0A7J8TGZ3</accession>
<dbReference type="Proteomes" id="UP000593561">
    <property type="component" value="Unassembled WGS sequence"/>
</dbReference>
<dbReference type="AlphaFoldDB" id="A0A7J8TGZ3"/>
<keyword evidence="2" id="KW-1185">Reference proteome</keyword>
<protein>
    <submittedName>
        <fullName evidence="1">Uncharacterized protein</fullName>
    </submittedName>
</protein>
<evidence type="ECO:0000313" key="1">
    <source>
        <dbReference type="EMBL" id="MBA0637420.1"/>
    </source>
</evidence>
<sequence length="31" mass="3266">MATQVGGFLGVRSLGVGFENHVAFSPSLIHH</sequence>